<sequence length="172" mass="20176">MNGITFIENYIENPAELFEYLKKNVEWDKRMSARKTASYGKAYNYSQISYPFQEFIPELNHIIEKINDTLNFKPNNCLINYYLDGKSKMGFHSDQTDILFEDTGVGIISIGETRTLRFRNIKNLDLIKDYKLPSGSFIYMTNELQNEWQHSIPKSDTENGRMSLTFRKIKGD</sequence>
<organism evidence="2 3">
    <name type="scientific">Tenacibaculum aiptasiae</name>
    <dbReference type="NCBI Taxonomy" id="426481"/>
    <lineage>
        <taxon>Bacteria</taxon>
        <taxon>Pseudomonadati</taxon>
        <taxon>Bacteroidota</taxon>
        <taxon>Flavobacteriia</taxon>
        <taxon>Flavobacteriales</taxon>
        <taxon>Flavobacteriaceae</taxon>
        <taxon>Tenacibaculum</taxon>
    </lineage>
</organism>
<keyword evidence="2" id="KW-0223">Dioxygenase</keyword>
<dbReference type="Pfam" id="PF13532">
    <property type="entry name" value="2OG-FeII_Oxy_2"/>
    <property type="match status" value="1"/>
</dbReference>
<dbReference type="OrthoDB" id="190276at2"/>
<reference evidence="2 3" key="1">
    <citation type="submission" date="2019-09" db="EMBL/GenBank/DDBJ databases">
        <authorList>
            <person name="Cao W.R."/>
        </authorList>
    </citation>
    <scope>NUCLEOTIDE SEQUENCE [LARGE SCALE GENOMIC DNA]</scope>
    <source>
        <strain evidence="3">a4</strain>
    </source>
</reference>
<dbReference type="GO" id="GO:0006307">
    <property type="term" value="P:DNA alkylation repair"/>
    <property type="evidence" value="ECO:0007669"/>
    <property type="project" value="InterPro"/>
</dbReference>
<dbReference type="InterPro" id="IPR032854">
    <property type="entry name" value="ALKBH3"/>
</dbReference>
<feature type="domain" description="Fe2OG dioxygenase" evidence="1">
    <location>
        <begin position="73"/>
        <end position="170"/>
    </location>
</feature>
<dbReference type="EMBL" id="WAAU01000086">
    <property type="protein sequence ID" value="KAB1151408.1"/>
    <property type="molecule type" value="Genomic_DNA"/>
</dbReference>
<proteinExistence type="predicted"/>
<dbReference type="PANTHER" id="PTHR31212:SF4">
    <property type="entry name" value="ALPHA-KETOGLUTARATE-DEPENDENT DIOXYGENASE ALKB HOMOLOG 3"/>
    <property type="match status" value="1"/>
</dbReference>
<gene>
    <name evidence="2" type="ORF">F7018_18140</name>
</gene>
<keyword evidence="2" id="KW-0560">Oxidoreductase</keyword>
<protein>
    <submittedName>
        <fullName evidence="2">Alpha-ketoglutarate-dependent dioxygenase AlkB</fullName>
    </submittedName>
</protein>
<dbReference type="PANTHER" id="PTHR31212">
    <property type="entry name" value="ALPHA-KETOGLUTARATE-DEPENDENT DIOXYGENASE ALKB HOMOLOG 3"/>
    <property type="match status" value="1"/>
</dbReference>
<name>A0A7J5A4X5_9FLAO</name>
<dbReference type="RefSeq" id="WP_150901511.1">
    <property type="nucleotide sequence ID" value="NZ_WAAU01000086.1"/>
</dbReference>
<dbReference type="InterPro" id="IPR037151">
    <property type="entry name" value="AlkB-like_sf"/>
</dbReference>
<dbReference type="Proteomes" id="UP000467305">
    <property type="component" value="Unassembled WGS sequence"/>
</dbReference>
<comment type="caution">
    <text evidence="2">The sequence shown here is derived from an EMBL/GenBank/DDBJ whole genome shotgun (WGS) entry which is preliminary data.</text>
</comment>
<dbReference type="GO" id="GO:0051213">
    <property type="term" value="F:dioxygenase activity"/>
    <property type="evidence" value="ECO:0007669"/>
    <property type="project" value="UniProtKB-KW"/>
</dbReference>
<dbReference type="Gene3D" id="2.60.120.590">
    <property type="entry name" value="Alpha-ketoglutarate-dependent dioxygenase AlkB-like"/>
    <property type="match status" value="1"/>
</dbReference>
<dbReference type="InterPro" id="IPR027450">
    <property type="entry name" value="AlkB-like"/>
</dbReference>
<dbReference type="AlphaFoldDB" id="A0A7J5A4X5"/>
<dbReference type="PROSITE" id="PS51471">
    <property type="entry name" value="FE2OG_OXY"/>
    <property type="match status" value="1"/>
</dbReference>
<keyword evidence="3" id="KW-1185">Reference proteome</keyword>
<dbReference type="SUPFAM" id="SSF51197">
    <property type="entry name" value="Clavaminate synthase-like"/>
    <property type="match status" value="1"/>
</dbReference>
<evidence type="ECO:0000313" key="3">
    <source>
        <dbReference type="Proteomes" id="UP000467305"/>
    </source>
</evidence>
<evidence type="ECO:0000313" key="2">
    <source>
        <dbReference type="EMBL" id="KAB1151408.1"/>
    </source>
</evidence>
<evidence type="ECO:0000259" key="1">
    <source>
        <dbReference type="PROSITE" id="PS51471"/>
    </source>
</evidence>
<dbReference type="InterPro" id="IPR005123">
    <property type="entry name" value="Oxoglu/Fe-dep_dioxygenase_dom"/>
</dbReference>
<accession>A0A7J5A4X5</accession>